<reference evidence="9 10" key="1">
    <citation type="submission" date="2020-10" db="EMBL/GenBank/DDBJ databases">
        <title>Investigation of anaerobic biodegradation of phenanthrene by a sulfate-dependent Geobacter anodireducens strain PheS2.</title>
        <authorList>
            <person name="Zhang Z."/>
        </authorList>
    </citation>
    <scope>NUCLEOTIDE SEQUENCE [LARGE SCALE GENOMIC DNA]</scope>
    <source>
        <strain evidence="9 10">PheS2</strain>
    </source>
</reference>
<dbReference type="InterPro" id="IPR050090">
    <property type="entry name" value="Tyrosine_recombinase_XerCD"/>
</dbReference>
<comment type="similarity">
    <text evidence="1">Belongs to the 'phage' integrase family.</text>
</comment>
<dbReference type="InterPro" id="IPR044068">
    <property type="entry name" value="CB"/>
</dbReference>
<dbReference type="PANTHER" id="PTHR30349">
    <property type="entry name" value="PHAGE INTEGRASE-RELATED"/>
    <property type="match status" value="1"/>
</dbReference>
<evidence type="ECO:0000256" key="1">
    <source>
        <dbReference type="ARBA" id="ARBA00008857"/>
    </source>
</evidence>
<dbReference type="Pfam" id="PF00589">
    <property type="entry name" value="Phage_integrase"/>
    <property type="match status" value="1"/>
</dbReference>
<dbReference type="InterPro" id="IPR010998">
    <property type="entry name" value="Integrase_recombinase_N"/>
</dbReference>
<organism evidence="9 10">
    <name type="scientific">Geobacter anodireducens</name>
    <dbReference type="NCBI Taxonomy" id="1340425"/>
    <lineage>
        <taxon>Bacteria</taxon>
        <taxon>Pseudomonadati</taxon>
        <taxon>Thermodesulfobacteriota</taxon>
        <taxon>Desulfuromonadia</taxon>
        <taxon>Geobacterales</taxon>
        <taxon>Geobacteraceae</taxon>
        <taxon>Geobacter</taxon>
    </lineage>
</organism>
<dbReference type="EMBL" id="JADBFD010000022">
    <property type="protein sequence ID" value="MBE2889138.1"/>
    <property type="molecule type" value="Genomic_DNA"/>
</dbReference>
<keyword evidence="3 5" id="KW-0238">DNA-binding</keyword>
<gene>
    <name evidence="9" type="ORF">IIE05_14325</name>
</gene>
<dbReference type="Proteomes" id="UP000618926">
    <property type="component" value="Unassembled WGS sequence"/>
</dbReference>
<dbReference type="PANTHER" id="PTHR30349:SF64">
    <property type="entry name" value="PROPHAGE INTEGRASE INTD-RELATED"/>
    <property type="match status" value="1"/>
</dbReference>
<evidence type="ECO:0000259" key="8">
    <source>
        <dbReference type="PROSITE" id="PS51900"/>
    </source>
</evidence>
<proteinExistence type="inferred from homology"/>
<feature type="domain" description="Tyr recombinase" evidence="7">
    <location>
        <begin position="164"/>
        <end position="338"/>
    </location>
</feature>
<dbReference type="InterPro" id="IPR011010">
    <property type="entry name" value="DNA_brk_join_enz"/>
</dbReference>
<dbReference type="Gene3D" id="1.10.443.10">
    <property type="entry name" value="Intergrase catalytic core"/>
    <property type="match status" value="1"/>
</dbReference>
<dbReference type="PROSITE" id="PS51898">
    <property type="entry name" value="TYR_RECOMBINASE"/>
    <property type="match status" value="1"/>
</dbReference>
<evidence type="ECO:0000256" key="2">
    <source>
        <dbReference type="ARBA" id="ARBA00022908"/>
    </source>
</evidence>
<dbReference type="InterPro" id="IPR002104">
    <property type="entry name" value="Integrase_catalytic"/>
</dbReference>
<dbReference type="CDD" id="cd00796">
    <property type="entry name" value="INT_Rci_Hp1_C"/>
    <property type="match status" value="1"/>
</dbReference>
<feature type="region of interest" description="Disordered" evidence="6">
    <location>
        <begin position="344"/>
        <end position="372"/>
    </location>
</feature>
<evidence type="ECO:0000313" key="9">
    <source>
        <dbReference type="EMBL" id="MBE2889138.1"/>
    </source>
</evidence>
<evidence type="ECO:0000259" key="7">
    <source>
        <dbReference type="PROSITE" id="PS51898"/>
    </source>
</evidence>
<accession>A0ABR9NY18</accession>
<dbReference type="PROSITE" id="PS51900">
    <property type="entry name" value="CB"/>
    <property type="match status" value="1"/>
</dbReference>
<comment type="caution">
    <text evidence="9">The sequence shown here is derived from an EMBL/GenBank/DDBJ whole genome shotgun (WGS) entry which is preliminary data.</text>
</comment>
<evidence type="ECO:0000313" key="10">
    <source>
        <dbReference type="Proteomes" id="UP000618926"/>
    </source>
</evidence>
<sequence length="372" mass="42870">MAKKGIYKRGNIWWIHYTGLDGRQIKETSRSTKFRDAEALLIQRKHQVQQGQRPEVIRVKDSNFRELAEKYEEFCQHQRGFRNKKSLLKMMREDFGMLPLKFFTLEFVEQYQMKLRSSGLSEGTVNRRIGCLKNMFTKAVDWKLASASMCTEVHKVKMFRETMKRDRFLSRDEIDRLLAACGTDMQQQHLKPIIIFAVHTGCRKEEVLSIKWSQVDLEHGFITLYKTKNTELRKIPINEPLREMLNGLPRKDGVPHVFFNFKTDKRFLDLKRSFRTAADNTGFGNDVVFHTLRHTFASHLVMAGVDIATVSRLMGHKTLAMTMRYSHLAPNHLSKAVDALAGALKMPPTPTSSEGSAEPTKSDSTQSEKEGP</sequence>
<evidence type="ECO:0000256" key="3">
    <source>
        <dbReference type="ARBA" id="ARBA00023125"/>
    </source>
</evidence>
<dbReference type="Gene3D" id="1.10.150.130">
    <property type="match status" value="1"/>
</dbReference>
<dbReference type="InterPro" id="IPR013762">
    <property type="entry name" value="Integrase-like_cat_sf"/>
</dbReference>
<dbReference type="SUPFAM" id="SSF56349">
    <property type="entry name" value="DNA breaking-rejoining enzymes"/>
    <property type="match status" value="1"/>
</dbReference>
<evidence type="ECO:0000256" key="4">
    <source>
        <dbReference type="ARBA" id="ARBA00023172"/>
    </source>
</evidence>
<feature type="domain" description="Core-binding (CB)" evidence="8">
    <location>
        <begin position="62"/>
        <end position="140"/>
    </location>
</feature>
<keyword evidence="10" id="KW-1185">Reference proteome</keyword>
<evidence type="ECO:0000256" key="6">
    <source>
        <dbReference type="SAM" id="MobiDB-lite"/>
    </source>
</evidence>
<evidence type="ECO:0000256" key="5">
    <source>
        <dbReference type="PROSITE-ProRule" id="PRU01248"/>
    </source>
</evidence>
<keyword evidence="4" id="KW-0233">DNA recombination</keyword>
<dbReference type="RefSeq" id="WP_192905852.1">
    <property type="nucleotide sequence ID" value="NZ_JADBFD010000022.1"/>
</dbReference>
<name>A0ABR9NY18_9BACT</name>
<protein>
    <submittedName>
        <fullName evidence="9">Site-specific integrase</fullName>
    </submittedName>
</protein>
<keyword evidence="2" id="KW-0229">DNA integration</keyword>